<accession>A0A4P6D9K9</accession>
<dbReference type="InterPro" id="IPR018247">
    <property type="entry name" value="EF_Hand_1_Ca_BS"/>
</dbReference>
<dbReference type="RefSeq" id="XP_073982232.1">
    <property type="nucleotide sequence ID" value="XM_074126131.1"/>
</dbReference>
<dbReference type="RefSeq" id="XP_073982229.1">
    <property type="nucleotide sequence ID" value="XM_074126128.1"/>
</dbReference>
<reference evidence="5" key="1">
    <citation type="submission" date="2019-04" db="EMBL/GenBank/DDBJ databases">
        <title>Analysis of the testis transcriptome of the Chagas disease vector Rhodnius prolixus.</title>
        <authorList>
            <person name="Cesar J."/>
            <person name="Ribeiro J.M."/>
            <person name="Pereira M.H."/>
            <person name="Araujo R.N."/>
            <person name="Gontijo N.F."/>
            <person name="Pessoa G."/>
            <person name="Sant'Anna M.V."/>
            <person name="Sorgine M.H."/>
            <person name="Majerowicz D."/>
            <person name="Carvalho A.B."/>
            <person name="Braz G."/>
            <person name="Mesquita R."/>
            <person name="Lagerblad P.O."/>
            <person name="Koerich L.B."/>
        </authorList>
    </citation>
    <scope>NUCLEOTIDE SEQUENCE</scope>
</reference>
<dbReference type="AlphaFoldDB" id="A0A4P6D9K9"/>
<keyword evidence="2" id="KW-0677">Repeat</keyword>
<evidence type="ECO:0000256" key="3">
    <source>
        <dbReference type="ARBA" id="ARBA00022837"/>
    </source>
</evidence>
<dbReference type="InterPro" id="IPR052110">
    <property type="entry name" value="MCFD2-like"/>
</dbReference>
<dbReference type="SUPFAM" id="SSF47473">
    <property type="entry name" value="EF-hand"/>
    <property type="match status" value="1"/>
</dbReference>
<evidence type="ECO:0000256" key="2">
    <source>
        <dbReference type="ARBA" id="ARBA00022737"/>
    </source>
</evidence>
<dbReference type="RefSeq" id="XP_073982228.1">
    <property type="nucleotide sequence ID" value="XM_074126127.1"/>
</dbReference>
<dbReference type="PANTHER" id="PTHR23104:SF1">
    <property type="entry name" value="EF-HAND DOMAIN-CONTAINING PROTEIN"/>
    <property type="match status" value="1"/>
</dbReference>
<dbReference type="EMBL" id="GHKJ01000972">
    <property type="protein sequence ID" value="MOY46002.1"/>
    <property type="molecule type" value="Transcribed_RNA"/>
</dbReference>
<protein>
    <submittedName>
        <fullName evidence="5">Putative multiple coagulation factor deficiency protein 2 log cimex lectularius</fullName>
    </submittedName>
</protein>
<dbReference type="PROSITE" id="PS00018">
    <property type="entry name" value="EF_HAND_1"/>
    <property type="match status" value="1"/>
</dbReference>
<dbReference type="Gene3D" id="1.10.238.10">
    <property type="entry name" value="EF-hand"/>
    <property type="match status" value="1"/>
</dbReference>
<dbReference type="RefSeq" id="XP_073982230.1">
    <property type="nucleotide sequence ID" value="XM_074126129.1"/>
</dbReference>
<dbReference type="RefSeq" id="XP_073982231.1">
    <property type="nucleotide sequence ID" value="XM_074126130.1"/>
</dbReference>
<keyword evidence="1 4" id="KW-0732">Signal</keyword>
<evidence type="ECO:0000256" key="1">
    <source>
        <dbReference type="ARBA" id="ARBA00022729"/>
    </source>
</evidence>
<organism evidence="5">
    <name type="scientific">Rhodnius prolixus</name>
    <name type="common">Triatomid bug</name>
    <dbReference type="NCBI Taxonomy" id="13249"/>
    <lineage>
        <taxon>Eukaryota</taxon>
        <taxon>Metazoa</taxon>
        <taxon>Ecdysozoa</taxon>
        <taxon>Arthropoda</taxon>
        <taxon>Hexapoda</taxon>
        <taxon>Insecta</taxon>
        <taxon>Pterygota</taxon>
        <taxon>Neoptera</taxon>
        <taxon>Paraneoptera</taxon>
        <taxon>Hemiptera</taxon>
        <taxon>Heteroptera</taxon>
        <taxon>Panheteroptera</taxon>
        <taxon>Cimicomorpha</taxon>
        <taxon>Reduviidae</taxon>
        <taxon>Triatominae</taxon>
        <taxon>Rhodnius</taxon>
    </lineage>
</organism>
<dbReference type="InterPro" id="IPR011992">
    <property type="entry name" value="EF-hand-dom_pair"/>
</dbReference>
<keyword evidence="3" id="KW-0106">Calcium</keyword>
<dbReference type="GeneID" id="141453210"/>
<feature type="chain" id="PRO_5020206722" evidence="4">
    <location>
        <begin position="17"/>
        <end position="176"/>
    </location>
</feature>
<evidence type="ECO:0000313" key="5">
    <source>
        <dbReference type="EMBL" id="MOY46002.1"/>
    </source>
</evidence>
<feature type="signal peptide" evidence="4">
    <location>
        <begin position="1"/>
        <end position="16"/>
    </location>
</feature>
<evidence type="ECO:0000256" key="4">
    <source>
        <dbReference type="SAM" id="SignalP"/>
    </source>
</evidence>
<dbReference type="PANTHER" id="PTHR23104">
    <property type="entry name" value="MULTIPLE COAGULATION FACTOR DEFICIENCY PROTEIN 2 NEURAL STEM CELL DERIVED NEURONAL SURVIVAL PROTEIN"/>
    <property type="match status" value="1"/>
</dbReference>
<dbReference type="RefSeq" id="XP_073982227.1">
    <property type="nucleotide sequence ID" value="XM_074126126.1"/>
</dbReference>
<proteinExistence type="predicted"/>
<name>A0A4P6D9K9_RHOPR</name>
<sequence length="176" mass="20422">MLLIWSMLSLVIGVISFRGPHHPKGHHHYKPRADGPKLTQDTQLLQDAQHIQEDLGDSLPVEAVDKMTPEEMEFHYFKLHDFDNNTKLDGLEILHAIRHTLEHEQFKQEKGSNAQLDTANYKKTAQDLTNFIDLIDQVLYEDDTDHDGYLSYVEYVIGRQRDLQRKAQLTKHHIGS</sequence>